<proteinExistence type="predicted"/>
<sequence length="58" mass="6357">GVGATGHETDRRSFSLFYYSEKFKLTCRHVDVDLLKDTCKDITGSSSNVSAICALLTV</sequence>
<gene>
    <name evidence="1" type="ORF">PanWU01x14_271240</name>
</gene>
<organism evidence="1 2">
    <name type="scientific">Parasponia andersonii</name>
    <name type="common">Sponia andersonii</name>
    <dbReference type="NCBI Taxonomy" id="3476"/>
    <lineage>
        <taxon>Eukaryota</taxon>
        <taxon>Viridiplantae</taxon>
        <taxon>Streptophyta</taxon>
        <taxon>Embryophyta</taxon>
        <taxon>Tracheophyta</taxon>
        <taxon>Spermatophyta</taxon>
        <taxon>Magnoliopsida</taxon>
        <taxon>eudicotyledons</taxon>
        <taxon>Gunneridae</taxon>
        <taxon>Pentapetalae</taxon>
        <taxon>rosids</taxon>
        <taxon>fabids</taxon>
        <taxon>Rosales</taxon>
        <taxon>Cannabaceae</taxon>
        <taxon>Parasponia</taxon>
    </lineage>
</organism>
<feature type="non-terminal residue" evidence="1">
    <location>
        <position position="1"/>
    </location>
</feature>
<evidence type="ECO:0000313" key="2">
    <source>
        <dbReference type="Proteomes" id="UP000237105"/>
    </source>
</evidence>
<protein>
    <submittedName>
        <fullName evidence="1">Uncharacterized protein</fullName>
    </submittedName>
</protein>
<accession>A0A2P5B4V8</accession>
<dbReference type="Proteomes" id="UP000237105">
    <property type="component" value="Unassembled WGS sequence"/>
</dbReference>
<evidence type="ECO:0000313" key="1">
    <source>
        <dbReference type="EMBL" id="PON43825.1"/>
    </source>
</evidence>
<comment type="caution">
    <text evidence="1">The sequence shown here is derived from an EMBL/GenBank/DDBJ whole genome shotgun (WGS) entry which is preliminary data.</text>
</comment>
<reference evidence="2" key="1">
    <citation type="submission" date="2016-06" db="EMBL/GenBank/DDBJ databases">
        <title>Parallel loss of symbiosis genes in relatives of nitrogen-fixing non-legume Parasponia.</title>
        <authorList>
            <person name="Van Velzen R."/>
            <person name="Holmer R."/>
            <person name="Bu F."/>
            <person name="Rutten L."/>
            <person name="Van Zeijl A."/>
            <person name="Liu W."/>
            <person name="Santuari L."/>
            <person name="Cao Q."/>
            <person name="Sharma T."/>
            <person name="Shen D."/>
            <person name="Roswanjaya Y."/>
            <person name="Wardhani T."/>
            <person name="Kalhor M.S."/>
            <person name="Jansen J."/>
            <person name="Van den Hoogen J."/>
            <person name="Gungor B."/>
            <person name="Hartog M."/>
            <person name="Hontelez J."/>
            <person name="Verver J."/>
            <person name="Yang W.-C."/>
            <person name="Schijlen E."/>
            <person name="Repin R."/>
            <person name="Schilthuizen M."/>
            <person name="Schranz E."/>
            <person name="Heidstra R."/>
            <person name="Miyata K."/>
            <person name="Fedorova E."/>
            <person name="Kohlen W."/>
            <person name="Bisseling T."/>
            <person name="Smit S."/>
            <person name="Geurts R."/>
        </authorList>
    </citation>
    <scope>NUCLEOTIDE SEQUENCE [LARGE SCALE GENOMIC DNA]</scope>
    <source>
        <strain evidence="2">cv. WU1-14</strain>
    </source>
</reference>
<name>A0A2P5B4V8_PARAD</name>
<keyword evidence="2" id="KW-1185">Reference proteome</keyword>
<dbReference type="EMBL" id="JXTB01000363">
    <property type="protein sequence ID" value="PON43825.1"/>
    <property type="molecule type" value="Genomic_DNA"/>
</dbReference>
<dbReference type="AlphaFoldDB" id="A0A2P5B4V8"/>